<feature type="domain" description="BD-FAE-like" evidence="5">
    <location>
        <begin position="94"/>
        <end position="201"/>
    </location>
</feature>
<comment type="caution">
    <text evidence="6">The sequence shown here is derived from an EMBL/GenBank/DDBJ whole genome shotgun (WGS) entry which is preliminary data.</text>
</comment>
<proteinExistence type="inferred from homology"/>
<name>A0A4R6DPD3_9RHOO</name>
<evidence type="ECO:0000256" key="4">
    <source>
        <dbReference type="SAM" id="SignalP"/>
    </source>
</evidence>
<dbReference type="SUPFAM" id="SSF53474">
    <property type="entry name" value="alpha/beta-Hydrolases"/>
    <property type="match status" value="1"/>
</dbReference>
<evidence type="ECO:0000259" key="5">
    <source>
        <dbReference type="Pfam" id="PF20434"/>
    </source>
</evidence>
<comment type="similarity">
    <text evidence="1">Belongs to the 'GDXG' lipolytic enzyme family.</text>
</comment>
<dbReference type="PANTHER" id="PTHR48081:SF33">
    <property type="entry name" value="KYNURENINE FORMAMIDASE"/>
    <property type="match status" value="1"/>
</dbReference>
<evidence type="ECO:0000256" key="3">
    <source>
        <dbReference type="SAM" id="MobiDB-lite"/>
    </source>
</evidence>
<organism evidence="6 7">
    <name type="scientific">Azoarcus indigens</name>
    <dbReference type="NCBI Taxonomy" id="29545"/>
    <lineage>
        <taxon>Bacteria</taxon>
        <taxon>Pseudomonadati</taxon>
        <taxon>Pseudomonadota</taxon>
        <taxon>Betaproteobacteria</taxon>
        <taxon>Rhodocyclales</taxon>
        <taxon>Zoogloeaceae</taxon>
        <taxon>Azoarcus</taxon>
    </lineage>
</organism>
<protein>
    <submittedName>
        <fullName evidence="6">Alpha/beta hydrolase family protein</fullName>
    </submittedName>
</protein>
<feature type="signal peptide" evidence="4">
    <location>
        <begin position="1"/>
        <end position="37"/>
    </location>
</feature>
<evidence type="ECO:0000256" key="2">
    <source>
        <dbReference type="ARBA" id="ARBA00022801"/>
    </source>
</evidence>
<evidence type="ECO:0000313" key="7">
    <source>
        <dbReference type="Proteomes" id="UP000295129"/>
    </source>
</evidence>
<dbReference type="Gene3D" id="3.40.50.1820">
    <property type="entry name" value="alpha/beta hydrolase"/>
    <property type="match status" value="1"/>
</dbReference>
<dbReference type="PROSITE" id="PS01173">
    <property type="entry name" value="LIPASE_GDXG_HIS"/>
    <property type="match status" value="1"/>
</dbReference>
<dbReference type="AlphaFoldDB" id="A0A4R6DPD3"/>
<dbReference type="InterPro" id="IPR049492">
    <property type="entry name" value="BD-FAE-like_dom"/>
</dbReference>
<accession>A0A4R6DPD3</accession>
<keyword evidence="2 6" id="KW-0378">Hydrolase</keyword>
<dbReference type="Proteomes" id="UP000295129">
    <property type="component" value="Unassembled WGS sequence"/>
</dbReference>
<dbReference type="RefSeq" id="WP_133594626.1">
    <property type="nucleotide sequence ID" value="NZ_SNVV01000025.1"/>
</dbReference>
<gene>
    <name evidence="6" type="ORF">C7389_12529</name>
</gene>
<sequence length="337" mass="35076">MPSPRPQDLASPRFTHPLAAALLAALALLGSTPPAEAGRLREALEARRAERAGAATDDALAGEVDERPASASGLPAGSQVLRDLAYGTAGRQKLDVYLPPAATSAPPAPIVLMVHGGGWRLGDKAAERVVANKAAHWLGQGVVFVSTNYRLLPQAEPQAQAEDVARALAYVQAHAGEWHADPQRLVLMGHSAGAHLIALLSADPARAIALGARPWAGSVSLDSAALDLVQLMEGRHARLYDRAFGADPATWRAASPQHHLSAQALPMLLVCSTRRADDPCAQAKRYAAAAGTLGVRTEILPQPLSHGDINGQLGLPGAYTAAVDGFLSSLAGFRSGH</sequence>
<dbReference type="InterPro" id="IPR002168">
    <property type="entry name" value="Lipase_GDXG_HIS_AS"/>
</dbReference>
<feature type="compositionally biased region" description="Low complexity" evidence="3">
    <location>
        <begin position="52"/>
        <end position="62"/>
    </location>
</feature>
<keyword evidence="4" id="KW-0732">Signal</keyword>
<dbReference type="OrthoDB" id="9794445at2"/>
<dbReference type="InterPro" id="IPR029058">
    <property type="entry name" value="AB_hydrolase_fold"/>
</dbReference>
<dbReference type="GO" id="GO:0016787">
    <property type="term" value="F:hydrolase activity"/>
    <property type="evidence" value="ECO:0007669"/>
    <property type="project" value="UniProtKB-KW"/>
</dbReference>
<keyword evidence="7" id="KW-1185">Reference proteome</keyword>
<feature type="chain" id="PRO_5020534029" evidence="4">
    <location>
        <begin position="38"/>
        <end position="337"/>
    </location>
</feature>
<dbReference type="Pfam" id="PF20434">
    <property type="entry name" value="BD-FAE"/>
    <property type="match status" value="1"/>
</dbReference>
<reference evidence="6 7" key="1">
    <citation type="submission" date="2019-03" db="EMBL/GenBank/DDBJ databases">
        <title>Genomic Encyclopedia of Type Strains, Phase IV (KMG-IV): sequencing the most valuable type-strain genomes for metagenomic binning, comparative biology and taxonomic classification.</title>
        <authorList>
            <person name="Goeker M."/>
        </authorList>
    </citation>
    <scope>NUCLEOTIDE SEQUENCE [LARGE SCALE GENOMIC DNA]</scope>
    <source>
        <strain evidence="6 7">DSM 12121</strain>
    </source>
</reference>
<dbReference type="EMBL" id="SNVV01000025">
    <property type="protein sequence ID" value="TDN46787.1"/>
    <property type="molecule type" value="Genomic_DNA"/>
</dbReference>
<evidence type="ECO:0000313" key="6">
    <source>
        <dbReference type="EMBL" id="TDN46787.1"/>
    </source>
</evidence>
<feature type="region of interest" description="Disordered" evidence="3">
    <location>
        <begin position="49"/>
        <end position="75"/>
    </location>
</feature>
<evidence type="ECO:0000256" key="1">
    <source>
        <dbReference type="ARBA" id="ARBA00010515"/>
    </source>
</evidence>
<dbReference type="InterPro" id="IPR050300">
    <property type="entry name" value="GDXG_lipolytic_enzyme"/>
</dbReference>
<dbReference type="PANTHER" id="PTHR48081">
    <property type="entry name" value="AB HYDROLASE SUPERFAMILY PROTEIN C4A8.06C"/>
    <property type="match status" value="1"/>
</dbReference>